<comment type="caution">
    <text evidence="6">The sequence shown here is derived from an EMBL/GenBank/DDBJ whole genome shotgun (WGS) entry which is preliminary data.</text>
</comment>
<dbReference type="InterPro" id="IPR000551">
    <property type="entry name" value="MerR-type_HTH_dom"/>
</dbReference>
<dbReference type="PANTHER" id="PTHR30204:SF69">
    <property type="entry name" value="MERR-FAMILY TRANSCRIPTIONAL REGULATOR"/>
    <property type="match status" value="1"/>
</dbReference>
<keyword evidence="3 6" id="KW-0238">DNA-binding</keyword>
<sequence>MNTVYTPIEIAKKLNVSTTTLRRYEDQGLIPEVPRTPSNRRCYSSLHMQGFVTIRALLRGYEIPVVYDIMRKIKNLDIETALWLLNQQLHDTQLEKHRIEEVLCMLRNADFSKYRNLKVTDSMTIGEIARMADVKPSAIRHWEQEGLITSVRNKDNGYRVFYHTEFKKILLISSLRKTVYFIENMKQLLNDLETQHYNQVERTFELALQKLNSQLLNQFLGIAELMKYIDFYKKTQCEHPFE</sequence>
<evidence type="ECO:0000256" key="4">
    <source>
        <dbReference type="ARBA" id="ARBA00023163"/>
    </source>
</evidence>
<keyword evidence="2" id="KW-0805">Transcription regulation</keyword>
<dbReference type="Pfam" id="PF00376">
    <property type="entry name" value="MerR"/>
    <property type="match status" value="2"/>
</dbReference>
<feature type="domain" description="HTH merR-type" evidence="5">
    <location>
        <begin position="122"/>
        <end position="191"/>
    </location>
</feature>
<dbReference type="InterPro" id="IPR009061">
    <property type="entry name" value="DNA-bd_dom_put_sf"/>
</dbReference>
<gene>
    <name evidence="6" type="ORF">GC098_16375</name>
</gene>
<dbReference type="Gene3D" id="1.10.1660.10">
    <property type="match status" value="2"/>
</dbReference>
<dbReference type="PANTHER" id="PTHR30204">
    <property type="entry name" value="REDOX-CYCLING DRUG-SENSING TRANSCRIPTIONAL ACTIVATOR SOXR"/>
    <property type="match status" value="1"/>
</dbReference>
<evidence type="ECO:0000256" key="3">
    <source>
        <dbReference type="ARBA" id="ARBA00023125"/>
    </source>
</evidence>
<dbReference type="EMBL" id="WHOA01000107">
    <property type="protein sequence ID" value="NOU72977.1"/>
    <property type="molecule type" value="Genomic_DNA"/>
</dbReference>
<reference evidence="6 7" key="1">
    <citation type="submission" date="2019-10" db="EMBL/GenBank/DDBJ databases">
        <title>Description of Paenibacillus terrestris sp. nov.</title>
        <authorList>
            <person name="Carlier A."/>
            <person name="Qi S."/>
        </authorList>
    </citation>
    <scope>NUCLEOTIDE SEQUENCE [LARGE SCALE GENOMIC DNA]</scope>
    <source>
        <strain evidence="6 7">LMG 31458</strain>
    </source>
</reference>
<dbReference type="GO" id="GO:0003677">
    <property type="term" value="F:DNA binding"/>
    <property type="evidence" value="ECO:0007669"/>
    <property type="project" value="UniProtKB-KW"/>
</dbReference>
<dbReference type="SMART" id="SM00422">
    <property type="entry name" value="HTH_MERR"/>
    <property type="match status" value="2"/>
</dbReference>
<dbReference type="InterPro" id="IPR047057">
    <property type="entry name" value="MerR_fam"/>
</dbReference>
<dbReference type="Proteomes" id="UP000616779">
    <property type="component" value="Unassembled WGS sequence"/>
</dbReference>
<proteinExistence type="predicted"/>
<keyword evidence="7" id="KW-1185">Reference proteome</keyword>
<evidence type="ECO:0000259" key="5">
    <source>
        <dbReference type="PROSITE" id="PS50937"/>
    </source>
</evidence>
<dbReference type="PROSITE" id="PS00552">
    <property type="entry name" value="HTH_MERR_1"/>
    <property type="match status" value="1"/>
</dbReference>
<evidence type="ECO:0000313" key="6">
    <source>
        <dbReference type="EMBL" id="NOU72977.1"/>
    </source>
</evidence>
<accession>A0ABX1XWQ4</accession>
<dbReference type="SUPFAM" id="SSF46955">
    <property type="entry name" value="Putative DNA-binding domain"/>
    <property type="match status" value="2"/>
</dbReference>
<evidence type="ECO:0000313" key="7">
    <source>
        <dbReference type="Proteomes" id="UP000616779"/>
    </source>
</evidence>
<dbReference type="PROSITE" id="PS50937">
    <property type="entry name" value="HTH_MERR_2"/>
    <property type="match status" value="2"/>
</dbReference>
<evidence type="ECO:0000256" key="1">
    <source>
        <dbReference type="ARBA" id="ARBA00022491"/>
    </source>
</evidence>
<feature type="domain" description="HTH merR-type" evidence="5">
    <location>
        <begin position="4"/>
        <end position="44"/>
    </location>
</feature>
<keyword evidence="1" id="KW-0678">Repressor</keyword>
<protein>
    <submittedName>
        <fullName evidence="6">MerR family DNA-binding transcriptional regulator</fullName>
    </submittedName>
</protein>
<evidence type="ECO:0000256" key="2">
    <source>
        <dbReference type="ARBA" id="ARBA00023015"/>
    </source>
</evidence>
<keyword evidence="4" id="KW-0804">Transcription</keyword>
<organism evidence="6 7">
    <name type="scientific">Paenibacillus phytorum</name>
    <dbReference type="NCBI Taxonomy" id="2654977"/>
    <lineage>
        <taxon>Bacteria</taxon>
        <taxon>Bacillati</taxon>
        <taxon>Bacillota</taxon>
        <taxon>Bacilli</taxon>
        <taxon>Bacillales</taxon>
        <taxon>Paenibacillaceae</taxon>
        <taxon>Paenibacillus</taxon>
    </lineage>
</organism>
<dbReference type="RefSeq" id="WP_171644251.1">
    <property type="nucleotide sequence ID" value="NZ_WHOA01000107.1"/>
</dbReference>
<name>A0ABX1XWQ4_9BACL</name>